<keyword evidence="4 11" id="KW-0378">Hydrolase</keyword>
<keyword evidence="5" id="KW-0136">Cellulose degradation</keyword>
<keyword evidence="8" id="KW-0624">Polysaccharide degradation</keyword>
<evidence type="ECO:0000256" key="4">
    <source>
        <dbReference type="ARBA" id="ARBA00022801"/>
    </source>
</evidence>
<feature type="binding site" evidence="10">
    <location>
        <position position="397"/>
    </location>
    <ligand>
        <name>substrate</name>
    </ligand>
</feature>
<evidence type="ECO:0000256" key="10">
    <source>
        <dbReference type="PIRSR" id="PIRSR617736-2"/>
    </source>
</evidence>
<dbReference type="RefSeq" id="WP_128200879.1">
    <property type="nucleotide sequence ID" value="NZ_SACT01000010.1"/>
</dbReference>
<dbReference type="PRINTS" id="PR00131">
    <property type="entry name" value="GLHYDRLASE1"/>
</dbReference>
<evidence type="ECO:0000256" key="5">
    <source>
        <dbReference type="ARBA" id="ARBA00023001"/>
    </source>
</evidence>
<evidence type="ECO:0000256" key="6">
    <source>
        <dbReference type="ARBA" id="ARBA00023277"/>
    </source>
</evidence>
<evidence type="ECO:0000256" key="2">
    <source>
        <dbReference type="ARBA" id="ARBA00010838"/>
    </source>
</evidence>
<feature type="binding site" evidence="10">
    <location>
        <position position="126"/>
    </location>
    <ligand>
        <name>substrate</name>
    </ligand>
</feature>
<reference evidence="12 13" key="1">
    <citation type="submission" date="2019-01" db="EMBL/GenBank/DDBJ databases">
        <authorList>
            <person name="Chen W.-M."/>
        </authorList>
    </citation>
    <scope>NUCLEOTIDE SEQUENCE [LARGE SCALE GENOMIC DNA]</scope>
    <source>
        <strain evidence="12 13">ICH-3</strain>
    </source>
</reference>
<gene>
    <name evidence="12" type="ORF">ENE75_22400</name>
</gene>
<keyword evidence="7 11" id="KW-0326">Glycosidase</keyword>
<dbReference type="FunFam" id="3.20.20.80:FF:000004">
    <property type="entry name" value="Beta-glucosidase 6-phospho-beta-glucosidase"/>
    <property type="match status" value="1"/>
</dbReference>
<accession>A0A3S2VTP0</accession>
<feature type="binding site" evidence="10">
    <location>
        <position position="25"/>
    </location>
    <ligand>
        <name>substrate</name>
    </ligand>
</feature>
<dbReference type="Gene3D" id="3.20.20.80">
    <property type="entry name" value="Glycosidases"/>
    <property type="match status" value="1"/>
</dbReference>
<dbReference type="InterPro" id="IPR017736">
    <property type="entry name" value="Glyco_hydro_1_beta-glucosidase"/>
</dbReference>
<evidence type="ECO:0000256" key="8">
    <source>
        <dbReference type="ARBA" id="ARBA00023326"/>
    </source>
</evidence>
<comment type="catalytic activity">
    <reaction evidence="1 11">
        <text>Hydrolysis of terminal, non-reducing beta-D-glucosyl residues with release of beta-D-glucose.</text>
        <dbReference type="EC" id="3.2.1.21"/>
    </reaction>
</comment>
<protein>
    <recommendedName>
        <fullName evidence="3 11">Beta-glucosidase</fullName>
        <ecNumber evidence="3 11">3.2.1.21</ecNumber>
    </recommendedName>
</protein>
<dbReference type="OrthoDB" id="9765195at2"/>
<dbReference type="InterPro" id="IPR001360">
    <property type="entry name" value="Glyco_hydro_1"/>
</dbReference>
<feature type="binding site" evidence="10">
    <location>
        <position position="170"/>
    </location>
    <ligand>
        <name>substrate</name>
    </ligand>
</feature>
<comment type="caution">
    <text evidence="12">The sequence shown here is derived from an EMBL/GenBank/DDBJ whole genome shotgun (WGS) entry which is preliminary data.</text>
</comment>
<dbReference type="Pfam" id="PF00232">
    <property type="entry name" value="Glyco_hydro_1"/>
    <property type="match status" value="1"/>
</dbReference>
<feature type="binding site" evidence="10">
    <location>
        <position position="299"/>
    </location>
    <ligand>
        <name>substrate</name>
    </ligand>
</feature>
<dbReference type="AlphaFoldDB" id="A0A3S2VTP0"/>
<keyword evidence="13" id="KW-1185">Reference proteome</keyword>
<dbReference type="GO" id="GO:0030245">
    <property type="term" value="P:cellulose catabolic process"/>
    <property type="evidence" value="ECO:0007669"/>
    <property type="project" value="UniProtKB-KW"/>
</dbReference>
<name>A0A3S2VTP0_9BURK</name>
<feature type="binding site" evidence="10">
    <location>
        <begin position="404"/>
        <end position="405"/>
    </location>
    <ligand>
        <name>substrate</name>
    </ligand>
</feature>
<dbReference type="PANTHER" id="PTHR10353">
    <property type="entry name" value="GLYCOSYL HYDROLASE"/>
    <property type="match status" value="1"/>
</dbReference>
<evidence type="ECO:0000256" key="11">
    <source>
        <dbReference type="RuleBase" id="RU361175"/>
    </source>
</evidence>
<sequence>MTIPPDRHRFFGPDFVWGVATSAFQIEGAAQADGKGPSIWDRFCAEPGRIADASNGDVACDHVQRWREDLDLIAALGVDAYRFSVSWPRVQPSGQGAWNAAGLDFYERLVDGLLSRGVKPYLTLNHWDLPDALQQQGGWANRETVHRFVEYALAMNRRLGDRVASITTHNEPWVIAHLGHETGVFAPGIRDRAVAAQVSHHLLLSHGLALQALRADGCAARLGIVLNLSPVYPATDTDADVAAARREDGLLRRWYMDPLFHARYPDDVLAHLGADAPKVQPGDLNAIAQRMDFLGINYYSRLVARAGEPWDVASSGRERTDMGWEIYPEGLTDLLVQLDHDYAVPPLYVTENGGAFRDEAVDGRVHDPARTDYIARHIDAVGEAIRQGVRMEGYMVWSLLDNFEWASGYAKRFGIVHVDYATQLRTPKTSYAWYRDFLARRRQAVQAPAAARRETVEA</sequence>
<evidence type="ECO:0000313" key="12">
    <source>
        <dbReference type="EMBL" id="RVT48445.1"/>
    </source>
</evidence>
<evidence type="ECO:0000313" key="13">
    <source>
        <dbReference type="Proteomes" id="UP000288178"/>
    </source>
</evidence>
<evidence type="ECO:0000256" key="3">
    <source>
        <dbReference type="ARBA" id="ARBA00012744"/>
    </source>
</evidence>
<evidence type="ECO:0000256" key="7">
    <source>
        <dbReference type="ARBA" id="ARBA00023295"/>
    </source>
</evidence>
<dbReference type="EMBL" id="SACT01000010">
    <property type="protein sequence ID" value="RVT48445.1"/>
    <property type="molecule type" value="Genomic_DNA"/>
</dbReference>
<feature type="active site" description="Nucleophile" evidence="9">
    <location>
        <position position="351"/>
    </location>
</feature>
<dbReference type="Proteomes" id="UP000288178">
    <property type="component" value="Unassembled WGS sequence"/>
</dbReference>
<evidence type="ECO:0000256" key="1">
    <source>
        <dbReference type="ARBA" id="ARBA00000448"/>
    </source>
</evidence>
<dbReference type="InterPro" id="IPR017853">
    <property type="entry name" value="GH"/>
</dbReference>
<dbReference type="NCBIfam" id="TIGR03356">
    <property type="entry name" value="BGL"/>
    <property type="match status" value="1"/>
</dbReference>
<comment type="similarity">
    <text evidence="2 11">Belongs to the glycosyl hydrolase 1 family.</text>
</comment>
<keyword evidence="6" id="KW-0119">Carbohydrate metabolism</keyword>
<dbReference type="PANTHER" id="PTHR10353:SF36">
    <property type="entry name" value="LP05116P"/>
    <property type="match status" value="1"/>
</dbReference>
<evidence type="ECO:0000256" key="9">
    <source>
        <dbReference type="PIRSR" id="PIRSR617736-1"/>
    </source>
</evidence>
<dbReference type="SUPFAM" id="SSF51445">
    <property type="entry name" value="(Trans)glycosidases"/>
    <property type="match status" value="1"/>
</dbReference>
<proteinExistence type="inferred from homology"/>
<dbReference type="InterPro" id="IPR033132">
    <property type="entry name" value="GH_1_N_CS"/>
</dbReference>
<organism evidence="12 13">
    <name type="scientific">Rubrivivax albus</name>
    <dbReference type="NCBI Taxonomy" id="2499835"/>
    <lineage>
        <taxon>Bacteria</taxon>
        <taxon>Pseudomonadati</taxon>
        <taxon>Pseudomonadota</taxon>
        <taxon>Betaproteobacteria</taxon>
        <taxon>Burkholderiales</taxon>
        <taxon>Sphaerotilaceae</taxon>
        <taxon>Rubrivivax</taxon>
    </lineage>
</organism>
<dbReference type="GO" id="GO:0008422">
    <property type="term" value="F:beta-glucosidase activity"/>
    <property type="evidence" value="ECO:0007669"/>
    <property type="project" value="UniProtKB-EC"/>
</dbReference>
<dbReference type="EC" id="3.2.1.21" evidence="3 11"/>
<dbReference type="PROSITE" id="PS00653">
    <property type="entry name" value="GLYCOSYL_HYDROL_F1_2"/>
    <property type="match status" value="1"/>
</dbReference>
<feature type="active site" description="Proton donor" evidence="9">
    <location>
        <position position="171"/>
    </location>
</feature>